<reference evidence="4" key="1">
    <citation type="submission" date="2022-11" db="UniProtKB">
        <authorList>
            <consortium name="WormBaseParasite"/>
        </authorList>
    </citation>
    <scope>IDENTIFICATION</scope>
</reference>
<evidence type="ECO:0000313" key="4">
    <source>
        <dbReference type="WBParaSite" id="jg5878"/>
    </source>
</evidence>
<feature type="chain" id="PRO_5037847863" evidence="2">
    <location>
        <begin position="20"/>
        <end position="187"/>
    </location>
</feature>
<sequence length="187" mass="21092">MLSIAGLIAILEIYLATEGGYPSPPYDSLIHTSASYQVFKESNQQDVMLSLNAKMSIPSYLRIWTFLKNVSANSKVKEINRQLTISLVVQALLPAFVFCILIFCLVVLLIVVDTNLFTMTYLAAPLNWMAVLSPLLTIIIIRPYRNFVLCRQGMKWNMSETYRARRKTLVSVARRMSFGITNSGVVC</sequence>
<keyword evidence="1" id="KW-0812">Transmembrane</keyword>
<dbReference type="InterPro" id="IPR019421">
    <property type="entry name" value="7TM_GPCR_serpentine_rcpt_Srd"/>
</dbReference>
<keyword evidence="1" id="KW-0472">Membrane</keyword>
<proteinExistence type="predicted"/>
<dbReference type="WBParaSite" id="jg5878">
    <property type="protein sequence ID" value="jg5878"/>
    <property type="gene ID" value="jg5878"/>
</dbReference>
<feature type="transmembrane region" description="Helical" evidence="1">
    <location>
        <begin position="118"/>
        <end position="141"/>
    </location>
</feature>
<keyword evidence="3" id="KW-1185">Reference proteome</keyword>
<dbReference type="AlphaFoldDB" id="A0A915EGR5"/>
<name>A0A915EGR5_9BILA</name>
<protein>
    <submittedName>
        <fullName evidence="4">G protein-coupled receptor</fullName>
    </submittedName>
</protein>
<keyword evidence="2" id="KW-0732">Signal</keyword>
<keyword evidence="1" id="KW-1133">Transmembrane helix</keyword>
<dbReference type="Pfam" id="PF10317">
    <property type="entry name" value="7TM_GPCR_Srd"/>
    <property type="match status" value="1"/>
</dbReference>
<evidence type="ECO:0000313" key="3">
    <source>
        <dbReference type="Proteomes" id="UP000887574"/>
    </source>
</evidence>
<organism evidence="3 4">
    <name type="scientific">Ditylenchus dipsaci</name>
    <dbReference type="NCBI Taxonomy" id="166011"/>
    <lineage>
        <taxon>Eukaryota</taxon>
        <taxon>Metazoa</taxon>
        <taxon>Ecdysozoa</taxon>
        <taxon>Nematoda</taxon>
        <taxon>Chromadorea</taxon>
        <taxon>Rhabditida</taxon>
        <taxon>Tylenchina</taxon>
        <taxon>Tylenchomorpha</taxon>
        <taxon>Sphaerularioidea</taxon>
        <taxon>Anguinidae</taxon>
        <taxon>Anguininae</taxon>
        <taxon>Ditylenchus</taxon>
    </lineage>
</organism>
<dbReference type="Proteomes" id="UP000887574">
    <property type="component" value="Unplaced"/>
</dbReference>
<feature type="transmembrane region" description="Helical" evidence="1">
    <location>
        <begin position="87"/>
        <end position="112"/>
    </location>
</feature>
<evidence type="ECO:0000256" key="1">
    <source>
        <dbReference type="SAM" id="Phobius"/>
    </source>
</evidence>
<accession>A0A915EGR5</accession>
<evidence type="ECO:0000256" key="2">
    <source>
        <dbReference type="SAM" id="SignalP"/>
    </source>
</evidence>
<feature type="signal peptide" evidence="2">
    <location>
        <begin position="1"/>
        <end position="19"/>
    </location>
</feature>